<dbReference type="InterPro" id="IPR048031">
    <property type="entry name" value="ScyD/ScyE-like"/>
</dbReference>
<dbReference type="InterPro" id="IPR011042">
    <property type="entry name" value="6-blade_b-propeller_TolB-like"/>
</dbReference>
<comment type="caution">
    <text evidence="4">The sequence shown here is derived from an EMBL/GenBank/DDBJ whole genome shotgun (WGS) entry which is preliminary data.</text>
</comment>
<protein>
    <recommendedName>
        <fullName evidence="6">ScyD/ScyE family protein</fullName>
    </recommendedName>
</protein>
<dbReference type="NCBIfam" id="NF033206">
    <property type="entry name" value="ScyE_fam"/>
    <property type="match status" value="1"/>
</dbReference>
<organism evidence="4 5">
    <name type="scientific">Motilibacter peucedani</name>
    <dbReference type="NCBI Taxonomy" id="598650"/>
    <lineage>
        <taxon>Bacteria</taxon>
        <taxon>Bacillati</taxon>
        <taxon>Actinomycetota</taxon>
        <taxon>Actinomycetes</taxon>
        <taxon>Motilibacterales</taxon>
        <taxon>Motilibacteraceae</taxon>
        <taxon>Motilibacter</taxon>
    </lineage>
</organism>
<keyword evidence="5" id="KW-1185">Reference proteome</keyword>
<proteinExistence type="predicted"/>
<gene>
    <name evidence="4" type="ORF">CLV35_0103</name>
</gene>
<dbReference type="Gene3D" id="2.120.10.30">
    <property type="entry name" value="TolB, C-terminal domain"/>
    <property type="match status" value="2"/>
</dbReference>
<evidence type="ECO:0000313" key="5">
    <source>
        <dbReference type="Proteomes" id="UP000281955"/>
    </source>
</evidence>
<dbReference type="PROSITE" id="PS51125">
    <property type="entry name" value="NHL"/>
    <property type="match status" value="1"/>
</dbReference>
<evidence type="ECO:0008006" key="6">
    <source>
        <dbReference type="Google" id="ProtNLM"/>
    </source>
</evidence>
<reference evidence="4 5" key="1">
    <citation type="submission" date="2018-10" db="EMBL/GenBank/DDBJ databases">
        <title>Genomic Encyclopedia of Archaeal and Bacterial Type Strains, Phase II (KMG-II): from individual species to whole genera.</title>
        <authorList>
            <person name="Goeker M."/>
        </authorList>
    </citation>
    <scope>NUCLEOTIDE SEQUENCE [LARGE SCALE GENOMIC DNA]</scope>
    <source>
        <strain evidence="4 5">RP-AC37</strain>
    </source>
</reference>
<dbReference type="SUPFAM" id="SSF101898">
    <property type="entry name" value="NHL repeat"/>
    <property type="match status" value="1"/>
</dbReference>
<feature type="signal peptide" evidence="3">
    <location>
        <begin position="1"/>
        <end position="28"/>
    </location>
</feature>
<evidence type="ECO:0000256" key="1">
    <source>
        <dbReference type="ARBA" id="ARBA00022737"/>
    </source>
</evidence>
<dbReference type="Proteomes" id="UP000281955">
    <property type="component" value="Unassembled WGS sequence"/>
</dbReference>
<dbReference type="RefSeq" id="WP_183061541.1">
    <property type="nucleotide sequence ID" value="NZ_RBWV01000001.1"/>
</dbReference>
<feature type="repeat" description="NHL" evidence="2">
    <location>
        <begin position="252"/>
        <end position="308"/>
    </location>
</feature>
<feature type="chain" id="PRO_5019192149" description="ScyD/ScyE family protein" evidence="3">
    <location>
        <begin position="29"/>
        <end position="361"/>
    </location>
</feature>
<evidence type="ECO:0000313" key="4">
    <source>
        <dbReference type="EMBL" id="RKS84286.1"/>
    </source>
</evidence>
<dbReference type="InParanoid" id="A0A420XVG0"/>
<dbReference type="InterPro" id="IPR001258">
    <property type="entry name" value="NHL_repeat"/>
</dbReference>
<dbReference type="EMBL" id="RBWV01000001">
    <property type="protein sequence ID" value="RKS84286.1"/>
    <property type="molecule type" value="Genomic_DNA"/>
</dbReference>
<evidence type="ECO:0000256" key="2">
    <source>
        <dbReference type="PROSITE-ProRule" id="PRU00504"/>
    </source>
</evidence>
<name>A0A420XVG0_9ACTN</name>
<sequence>MRRTTSLLTVIGAAALGLSGVVAAPAQAADSDVTVIASGLNGPRELQFVSGRKLVVAESDNGQITAVDSRSGKKKVLATGLVAPQGVDSRGSALYVAEGEASGPGGEPVPGGGGTDLVMVKGGHDRQVKDLMAYELANNPDGQVQFVDGQPVDALSNPYYVLADTSKVLVADAGANDVLKIDRRTGRTSVWFLPPVVTTGACAGAENNPGTTGCDPVPTGIAKAGDGTYWVSTLGAEAPGAGRIYHVDAAGHIIGMIDGLTAPTGVAVDGAGSVYVSDLLFGAPEGDGPPPPDFDPSKVGRILKFAADGTPMGVAQVTMPSGLVWHDGALYASAWSVGIFLGIPDAGQVVKVGQGAFEQMT</sequence>
<keyword evidence="3" id="KW-0732">Signal</keyword>
<evidence type="ECO:0000256" key="3">
    <source>
        <dbReference type="SAM" id="SignalP"/>
    </source>
</evidence>
<keyword evidence="1" id="KW-0677">Repeat</keyword>
<accession>A0A420XVG0</accession>
<dbReference type="AlphaFoldDB" id="A0A420XVG0"/>